<comment type="caution">
    <text evidence="2">The sequence shown here is derived from an EMBL/GenBank/DDBJ whole genome shotgun (WGS) entry which is preliminary data.</text>
</comment>
<proteinExistence type="predicted"/>
<protein>
    <submittedName>
        <fullName evidence="2">Uncharacterized protein</fullName>
    </submittedName>
</protein>
<evidence type="ECO:0000313" key="3">
    <source>
        <dbReference type="Proteomes" id="UP001552299"/>
    </source>
</evidence>
<keyword evidence="3" id="KW-1185">Reference proteome</keyword>
<gene>
    <name evidence="2" type="ORF">M5K25_004745</name>
</gene>
<evidence type="ECO:0000313" key="2">
    <source>
        <dbReference type="EMBL" id="KAL0923957.1"/>
    </source>
</evidence>
<dbReference type="Proteomes" id="UP001552299">
    <property type="component" value="Unassembled WGS sequence"/>
</dbReference>
<sequence>MVWRAASPPSKTFQPPKPHPQTQPQPQAQLYPEPKPQTSQPSRALESWQESFPSESINLQASVALPETINLENLEDYSFNMKEVLPNLISPIEDLLSDLLDNSAIVVNGSQTNSSPNVLVKDSNIHNKFQVLQNMEDSVMGKQEGKTSLAFQNKGNAPSQDIFNVQPIFKIPLASGDFNYCRFANESSGVIFSLVRVKRKNRRAHRNSYETQNRRNRQTKQTRKEKSHHRHQEEEVVVVGGIVGGCQTVQRTRPCLGCAAAAVGRRTRTSGFEIVIAEFQRCRTESQKLQTCPPADLSGSAGGVALVQELEEVLARLIFLRFFPRLSLFWMEASAVEDVEGIVGEECGTVGWGG</sequence>
<dbReference type="AlphaFoldDB" id="A0ABD0VFP0"/>
<accession>A0ABD0VFP0</accession>
<feature type="region of interest" description="Disordered" evidence="1">
    <location>
        <begin position="202"/>
        <end position="232"/>
    </location>
</feature>
<feature type="compositionally biased region" description="Basic residues" evidence="1">
    <location>
        <begin position="214"/>
        <end position="230"/>
    </location>
</feature>
<feature type="compositionally biased region" description="Polar residues" evidence="1">
    <location>
        <begin position="36"/>
        <end position="51"/>
    </location>
</feature>
<name>A0ABD0VFP0_DENTH</name>
<evidence type="ECO:0000256" key="1">
    <source>
        <dbReference type="SAM" id="MobiDB-lite"/>
    </source>
</evidence>
<organism evidence="2 3">
    <name type="scientific">Dendrobium thyrsiflorum</name>
    <name type="common">Pinecone-like raceme dendrobium</name>
    <name type="synonym">Orchid</name>
    <dbReference type="NCBI Taxonomy" id="117978"/>
    <lineage>
        <taxon>Eukaryota</taxon>
        <taxon>Viridiplantae</taxon>
        <taxon>Streptophyta</taxon>
        <taxon>Embryophyta</taxon>
        <taxon>Tracheophyta</taxon>
        <taxon>Spermatophyta</taxon>
        <taxon>Magnoliopsida</taxon>
        <taxon>Liliopsida</taxon>
        <taxon>Asparagales</taxon>
        <taxon>Orchidaceae</taxon>
        <taxon>Epidendroideae</taxon>
        <taxon>Malaxideae</taxon>
        <taxon>Dendrobiinae</taxon>
        <taxon>Dendrobium</taxon>
    </lineage>
</organism>
<dbReference type="EMBL" id="JANQDX010000005">
    <property type="protein sequence ID" value="KAL0923957.1"/>
    <property type="molecule type" value="Genomic_DNA"/>
</dbReference>
<feature type="region of interest" description="Disordered" evidence="1">
    <location>
        <begin position="1"/>
        <end position="51"/>
    </location>
</feature>
<reference evidence="2 3" key="1">
    <citation type="journal article" date="2024" name="Plant Biotechnol. J.">
        <title>Dendrobium thyrsiflorum genome and its molecular insights into genes involved in important horticultural traits.</title>
        <authorList>
            <person name="Chen B."/>
            <person name="Wang J.Y."/>
            <person name="Zheng P.J."/>
            <person name="Li K.L."/>
            <person name="Liang Y.M."/>
            <person name="Chen X.F."/>
            <person name="Zhang C."/>
            <person name="Zhao X."/>
            <person name="He X."/>
            <person name="Zhang G.Q."/>
            <person name="Liu Z.J."/>
            <person name="Xu Q."/>
        </authorList>
    </citation>
    <scope>NUCLEOTIDE SEQUENCE [LARGE SCALE GENOMIC DNA]</scope>
    <source>
        <strain evidence="2">GZMU011</strain>
    </source>
</reference>